<evidence type="ECO:0000259" key="3">
    <source>
        <dbReference type="Pfam" id="PF03061"/>
    </source>
</evidence>
<geneLocation type="plasmid" evidence="4">
    <name>unnamed1</name>
</geneLocation>
<keyword evidence="4" id="KW-0614">Plasmid</keyword>
<dbReference type="SUPFAM" id="SSF54637">
    <property type="entry name" value="Thioesterase/thiol ester dehydrase-isomerase"/>
    <property type="match status" value="1"/>
</dbReference>
<dbReference type="InterPro" id="IPR029069">
    <property type="entry name" value="HotDog_dom_sf"/>
</dbReference>
<dbReference type="GO" id="GO:0047617">
    <property type="term" value="F:fatty acyl-CoA hydrolase activity"/>
    <property type="evidence" value="ECO:0007669"/>
    <property type="project" value="InterPro"/>
</dbReference>
<evidence type="ECO:0000313" key="4">
    <source>
        <dbReference type="EMBL" id="AYJ85135.1"/>
    </source>
</evidence>
<dbReference type="KEGG" id="spha:D3Y57_03630"/>
<sequence length="143" mass="15327">MPSGFRPLALTDGFIGHNGPVYIDRTGAEPVFGFSIRDTHCNPMAICHGGWVATMMDMVLPLTARFSVPDLADHFLLTVNMAVDYLGSARLGAWVEGRGQVLKRTGRMVFTQGLLTVDGEPIARASGIFRIGPTAPPIDELGG</sequence>
<dbReference type="InterPro" id="IPR006683">
    <property type="entry name" value="Thioestr_dom"/>
</dbReference>
<comment type="similarity">
    <text evidence="1">Belongs to the thioesterase PaaI family.</text>
</comment>
<reference evidence="4 5" key="1">
    <citation type="submission" date="2018-09" db="EMBL/GenBank/DDBJ databases">
        <title>Sphingomonas peninsula sp. nov., isolated from fildes peninsula, Antarctic soil.</title>
        <authorList>
            <person name="Yingchao G."/>
        </authorList>
    </citation>
    <scope>NUCLEOTIDE SEQUENCE [LARGE SCALE GENOMIC DNA]</scope>
    <source>
        <strain evidence="4 5">YZ-8</strain>
        <plasmid evidence="4 5">unnamed1</plasmid>
    </source>
</reference>
<feature type="domain" description="Thioesterase" evidence="3">
    <location>
        <begin position="46"/>
        <end position="114"/>
    </location>
</feature>
<protein>
    <submittedName>
        <fullName evidence="4">PaaI family thioesterase</fullName>
    </submittedName>
</protein>
<dbReference type="PANTHER" id="PTHR21660">
    <property type="entry name" value="THIOESTERASE SUPERFAMILY MEMBER-RELATED"/>
    <property type="match status" value="1"/>
</dbReference>
<accession>A0A494TJ21</accession>
<name>A0A494TJ21_SPHPE</name>
<evidence type="ECO:0000256" key="2">
    <source>
        <dbReference type="ARBA" id="ARBA00022801"/>
    </source>
</evidence>
<keyword evidence="2" id="KW-0378">Hydrolase</keyword>
<proteinExistence type="inferred from homology"/>
<dbReference type="Gene3D" id="3.10.129.10">
    <property type="entry name" value="Hotdog Thioesterase"/>
    <property type="match status" value="1"/>
</dbReference>
<dbReference type="InterPro" id="IPR039298">
    <property type="entry name" value="ACOT13"/>
</dbReference>
<evidence type="ECO:0000313" key="5">
    <source>
        <dbReference type="Proteomes" id="UP000276254"/>
    </source>
</evidence>
<dbReference type="Proteomes" id="UP000276254">
    <property type="component" value="Plasmid unnamed1"/>
</dbReference>
<dbReference type="OrthoDB" id="7061558at2"/>
<organism evidence="4 5">
    <name type="scientific">Sphingomonas paeninsulae</name>
    <dbReference type="NCBI Taxonomy" id="2319844"/>
    <lineage>
        <taxon>Bacteria</taxon>
        <taxon>Pseudomonadati</taxon>
        <taxon>Pseudomonadota</taxon>
        <taxon>Alphaproteobacteria</taxon>
        <taxon>Sphingomonadales</taxon>
        <taxon>Sphingomonadaceae</taxon>
        <taxon>Sphingomonas</taxon>
    </lineage>
</organism>
<evidence type="ECO:0000256" key="1">
    <source>
        <dbReference type="ARBA" id="ARBA00008324"/>
    </source>
</evidence>
<dbReference type="EMBL" id="CP032828">
    <property type="protein sequence ID" value="AYJ85135.1"/>
    <property type="molecule type" value="Genomic_DNA"/>
</dbReference>
<dbReference type="CDD" id="cd03443">
    <property type="entry name" value="PaaI_thioesterase"/>
    <property type="match status" value="1"/>
</dbReference>
<dbReference type="AlphaFoldDB" id="A0A494TJ21"/>
<gene>
    <name evidence="4" type="ORF">D3Y57_03630</name>
</gene>
<dbReference type="Pfam" id="PF03061">
    <property type="entry name" value="4HBT"/>
    <property type="match status" value="1"/>
</dbReference>
<keyword evidence="5" id="KW-1185">Reference proteome</keyword>
<dbReference type="PANTHER" id="PTHR21660:SF1">
    <property type="entry name" value="ACYL-COENZYME A THIOESTERASE 13"/>
    <property type="match status" value="1"/>
</dbReference>